<evidence type="ECO:0000256" key="2">
    <source>
        <dbReference type="ARBA" id="ARBA00022801"/>
    </source>
</evidence>
<proteinExistence type="inferred from homology"/>
<dbReference type="PIRSF" id="PIRSF001221">
    <property type="entry name" value="Amidase_fungi"/>
    <property type="match status" value="1"/>
</dbReference>
<organism evidence="4 5">
    <name type="scientific">Exophiala xenobiotica</name>
    <dbReference type="NCBI Taxonomy" id="348802"/>
    <lineage>
        <taxon>Eukaryota</taxon>
        <taxon>Fungi</taxon>
        <taxon>Dikarya</taxon>
        <taxon>Ascomycota</taxon>
        <taxon>Pezizomycotina</taxon>
        <taxon>Eurotiomycetes</taxon>
        <taxon>Chaetothyriomycetidae</taxon>
        <taxon>Chaetothyriales</taxon>
        <taxon>Herpotrichiellaceae</taxon>
        <taxon>Exophiala</taxon>
    </lineage>
</organism>
<protein>
    <recommendedName>
        <fullName evidence="3">Amidase domain-containing protein</fullName>
    </recommendedName>
</protein>
<dbReference type="InterPro" id="IPR036928">
    <property type="entry name" value="AS_sf"/>
</dbReference>
<dbReference type="EMBL" id="KN847321">
    <property type="protein sequence ID" value="KIW52184.1"/>
    <property type="molecule type" value="Genomic_DNA"/>
</dbReference>
<dbReference type="GeneID" id="25329753"/>
<dbReference type="AlphaFoldDB" id="A0A0D2EWG1"/>
<dbReference type="HOGENOM" id="CLU_009600_9_2_1"/>
<accession>A0A0D2EWG1</accession>
<evidence type="ECO:0000259" key="3">
    <source>
        <dbReference type="Pfam" id="PF01425"/>
    </source>
</evidence>
<evidence type="ECO:0000313" key="5">
    <source>
        <dbReference type="Proteomes" id="UP000054342"/>
    </source>
</evidence>
<dbReference type="OrthoDB" id="6428749at2759"/>
<evidence type="ECO:0000313" key="4">
    <source>
        <dbReference type="EMBL" id="KIW52184.1"/>
    </source>
</evidence>
<dbReference type="Gene3D" id="3.90.1300.10">
    <property type="entry name" value="Amidase signature (AS) domain"/>
    <property type="match status" value="1"/>
</dbReference>
<dbReference type="SUPFAM" id="SSF75304">
    <property type="entry name" value="Amidase signature (AS) enzymes"/>
    <property type="match status" value="1"/>
</dbReference>
<dbReference type="InterPro" id="IPR023631">
    <property type="entry name" value="Amidase_dom"/>
</dbReference>
<feature type="domain" description="Amidase" evidence="3">
    <location>
        <begin position="78"/>
        <end position="537"/>
    </location>
</feature>
<dbReference type="GO" id="GO:0016787">
    <property type="term" value="F:hydrolase activity"/>
    <property type="evidence" value="ECO:0007669"/>
    <property type="project" value="UniProtKB-KW"/>
</dbReference>
<dbReference type="RefSeq" id="XP_013312768.1">
    <property type="nucleotide sequence ID" value="XM_013457314.1"/>
</dbReference>
<gene>
    <name evidence="4" type="ORF">PV05_07845</name>
</gene>
<keyword evidence="5" id="KW-1185">Reference proteome</keyword>
<dbReference type="STRING" id="348802.A0A0D2EWG1"/>
<comment type="similarity">
    <text evidence="1">Belongs to the amidase family.</text>
</comment>
<keyword evidence="2" id="KW-0378">Hydrolase</keyword>
<reference evidence="4 5" key="1">
    <citation type="submission" date="2015-01" db="EMBL/GenBank/DDBJ databases">
        <title>The Genome Sequence of Exophiala xenobiotica CBS118157.</title>
        <authorList>
            <consortium name="The Broad Institute Genomics Platform"/>
            <person name="Cuomo C."/>
            <person name="de Hoog S."/>
            <person name="Gorbushina A."/>
            <person name="Stielow B."/>
            <person name="Teixiera M."/>
            <person name="Abouelleil A."/>
            <person name="Chapman S.B."/>
            <person name="Priest M."/>
            <person name="Young S.K."/>
            <person name="Wortman J."/>
            <person name="Nusbaum C."/>
            <person name="Birren B."/>
        </authorList>
    </citation>
    <scope>NUCLEOTIDE SEQUENCE [LARGE SCALE GENOMIC DNA]</scope>
    <source>
        <strain evidence="4 5">CBS 118157</strain>
    </source>
</reference>
<dbReference type="PANTHER" id="PTHR46072">
    <property type="entry name" value="AMIDASE-RELATED-RELATED"/>
    <property type="match status" value="1"/>
</dbReference>
<dbReference type="Pfam" id="PF01425">
    <property type="entry name" value="Amidase"/>
    <property type="match status" value="1"/>
</dbReference>
<evidence type="ECO:0000256" key="1">
    <source>
        <dbReference type="ARBA" id="ARBA00009199"/>
    </source>
</evidence>
<dbReference type="Proteomes" id="UP000054342">
    <property type="component" value="Unassembled WGS sequence"/>
</dbReference>
<name>A0A0D2EWG1_9EURO</name>
<dbReference type="PANTHER" id="PTHR46072:SF8">
    <property type="entry name" value="AMIDASE DOMAIN-CONTAINING PROTEIN"/>
    <property type="match status" value="1"/>
</dbReference>
<sequence length="556" mass="61276">MPNASWESRAAAKRANILSAIPPEWRIPMHQIPSAEACPRVTEFARQYLSEEELVITETPPMDTLVHIHAGIWSAEAVVRAYCHRAAIAHQLVNCLTDAFFDVAISTAMQLDQYHRDTGTLKGPLHGLPVSFMDRFRITGRETAAGYVAWLGRIESDATESLIVRHMRSLGAIPFCKTATPQSMMLAETTNNIHGSTHNPHNRLLSSGGAAGGEGALLAMRGSPVGWGTEFAGSTRIPAVFNGLYSLKVSCGRLPMRGVANVRTSLPSHNSTIAMISSDFAFLQHIAKLSLGISNREEDPAWLDMPWRQSKIRELSMRRPVYAALEFDGHVQPQPPVRRALRSIIQHLRGAGYQVIDWNPPAHALAVETYFKIIGADGAQSTRDQIKASGEPPVPRLKDWYYNQAPQPLPLPDYLALLGSQEAYRAEYQTYWKSTANLTVSKLPVDGVILPVCANAACFENTLSYFGYSAIVNLLDFTAVTFPVGLIDKDMDPKLDSLFAPVSKEDEATHQSYDPKAFHGAPVGLQLMCRRTEEETALKLVEMILQAQAQTPTFFG</sequence>